<dbReference type="RefSeq" id="XP_044545016.1">
    <property type="nucleotide sequence ID" value="XM_044698959.1"/>
</dbReference>
<reference evidence="3 4" key="1">
    <citation type="journal article" date="2018" name="BMC Genomics">
        <title>The genome of Naegleria lovaniensis, the basis for a comparative approach to unravel pathogenicity factors of the human pathogenic amoeba N. fowleri.</title>
        <authorList>
            <person name="Liechti N."/>
            <person name="Schurch N."/>
            <person name="Bruggmann R."/>
            <person name="Wittwer M."/>
        </authorList>
    </citation>
    <scope>NUCLEOTIDE SEQUENCE [LARGE SCALE GENOMIC DNA]</scope>
    <source>
        <strain evidence="3 4">ATCC 30569</strain>
    </source>
</reference>
<protein>
    <recommendedName>
        <fullName evidence="5">Rho family small GTPase</fullName>
    </recommendedName>
</protein>
<dbReference type="AlphaFoldDB" id="A0AA88GE80"/>
<dbReference type="GO" id="GO:0007264">
    <property type="term" value="P:small GTPase-mediated signal transduction"/>
    <property type="evidence" value="ECO:0007669"/>
    <property type="project" value="InterPro"/>
</dbReference>
<dbReference type="InterPro" id="IPR001806">
    <property type="entry name" value="Small_GTPase"/>
</dbReference>
<accession>A0AA88GE80</accession>
<keyword evidence="4" id="KW-1185">Reference proteome</keyword>
<dbReference type="NCBIfam" id="TIGR00231">
    <property type="entry name" value="small_GTP"/>
    <property type="match status" value="1"/>
</dbReference>
<organism evidence="3 4">
    <name type="scientific">Naegleria lovaniensis</name>
    <name type="common">Amoeba</name>
    <dbReference type="NCBI Taxonomy" id="51637"/>
    <lineage>
        <taxon>Eukaryota</taxon>
        <taxon>Discoba</taxon>
        <taxon>Heterolobosea</taxon>
        <taxon>Tetramitia</taxon>
        <taxon>Eutetramitia</taxon>
        <taxon>Vahlkampfiidae</taxon>
        <taxon>Naegleria</taxon>
    </lineage>
</organism>
<gene>
    <name evidence="3" type="ORF">C9374_008839</name>
</gene>
<dbReference type="SMART" id="SM00175">
    <property type="entry name" value="RAB"/>
    <property type="match status" value="1"/>
</dbReference>
<dbReference type="PROSITE" id="PS51419">
    <property type="entry name" value="RAB"/>
    <property type="match status" value="1"/>
</dbReference>
<dbReference type="InterPro" id="IPR005225">
    <property type="entry name" value="Small_GTP-bd"/>
</dbReference>
<dbReference type="Pfam" id="PF00071">
    <property type="entry name" value="Ras"/>
    <property type="match status" value="1"/>
</dbReference>
<dbReference type="InterPro" id="IPR027417">
    <property type="entry name" value="P-loop_NTPase"/>
</dbReference>
<dbReference type="InterPro" id="IPR003578">
    <property type="entry name" value="Small_GTPase_Rho"/>
</dbReference>
<dbReference type="SMART" id="SM00174">
    <property type="entry name" value="RHO"/>
    <property type="match status" value="1"/>
</dbReference>
<sequence length="358" mass="42072">MAQHDDANPYLLLQTLNDDVFRIILSYFTIHELCELHMTSKSFILANLSCEDCFWQHHYRTKLQKFKQWTAQSLFDPETNSKITTYPEHILKYDQKTSNFKYNLIEMNHELERATEEHVSQVFNELKTFKHLHSIPFYTKKELKETCSTISIAQYLKQVYGDLQFRVIVNGNPGVGKTCFLFAKSYNLRHSDMEYIPTVYENFIWQYTKGQDQIDLDLWDTAGQPDYDKLRVLCYPNASLFCLCFSVEDISSVRNLYHKWIPEIQTHCPNTPILLMGCKTDIRSNVEVCSRVRIKDLWRPLSFQDGEEIARALGCVTYVETSYVTMEGFDDITEIFVNVLYVHAKANEKKKKFGCKQQ</sequence>
<proteinExistence type="predicted"/>
<dbReference type="PANTHER" id="PTHR24072">
    <property type="entry name" value="RHO FAMILY GTPASE"/>
    <property type="match status" value="1"/>
</dbReference>
<dbReference type="PRINTS" id="PR00449">
    <property type="entry name" value="RASTRNSFRMNG"/>
</dbReference>
<dbReference type="Proteomes" id="UP000816034">
    <property type="component" value="Unassembled WGS sequence"/>
</dbReference>
<keyword evidence="2" id="KW-0342">GTP-binding</keyword>
<dbReference type="GO" id="GO:0003924">
    <property type="term" value="F:GTPase activity"/>
    <property type="evidence" value="ECO:0007669"/>
    <property type="project" value="InterPro"/>
</dbReference>
<dbReference type="InterPro" id="IPR036047">
    <property type="entry name" value="F-box-like_dom_sf"/>
</dbReference>
<dbReference type="EMBL" id="PYSW02000036">
    <property type="protein sequence ID" value="KAG2377754.1"/>
    <property type="molecule type" value="Genomic_DNA"/>
</dbReference>
<evidence type="ECO:0000313" key="4">
    <source>
        <dbReference type="Proteomes" id="UP000816034"/>
    </source>
</evidence>
<evidence type="ECO:0008006" key="5">
    <source>
        <dbReference type="Google" id="ProtNLM"/>
    </source>
</evidence>
<dbReference type="PROSITE" id="PS51420">
    <property type="entry name" value="RHO"/>
    <property type="match status" value="1"/>
</dbReference>
<keyword evidence="1" id="KW-0547">Nucleotide-binding</keyword>
<evidence type="ECO:0000256" key="2">
    <source>
        <dbReference type="ARBA" id="ARBA00023134"/>
    </source>
</evidence>
<dbReference type="Gene3D" id="3.40.50.300">
    <property type="entry name" value="P-loop containing nucleotide triphosphate hydrolases"/>
    <property type="match status" value="1"/>
</dbReference>
<name>A0AA88GE80_NAELO</name>
<dbReference type="SUPFAM" id="SSF52540">
    <property type="entry name" value="P-loop containing nucleoside triphosphate hydrolases"/>
    <property type="match status" value="1"/>
</dbReference>
<dbReference type="GO" id="GO:0005525">
    <property type="term" value="F:GTP binding"/>
    <property type="evidence" value="ECO:0007669"/>
    <property type="project" value="UniProtKB-KW"/>
</dbReference>
<dbReference type="SMART" id="SM00173">
    <property type="entry name" value="RAS"/>
    <property type="match status" value="1"/>
</dbReference>
<dbReference type="GeneID" id="68101293"/>
<dbReference type="PROSITE" id="PS51421">
    <property type="entry name" value="RAS"/>
    <property type="match status" value="1"/>
</dbReference>
<dbReference type="SUPFAM" id="SSF81383">
    <property type="entry name" value="F-box domain"/>
    <property type="match status" value="1"/>
</dbReference>
<evidence type="ECO:0000256" key="1">
    <source>
        <dbReference type="ARBA" id="ARBA00022741"/>
    </source>
</evidence>
<evidence type="ECO:0000313" key="3">
    <source>
        <dbReference type="EMBL" id="KAG2377754.1"/>
    </source>
</evidence>
<dbReference type="CDD" id="cd00157">
    <property type="entry name" value="Rho"/>
    <property type="match status" value="1"/>
</dbReference>
<comment type="caution">
    <text evidence="3">The sequence shown here is derived from an EMBL/GenBank/DDBJ whole genome shotgun (WGS) entry which is preliminary data.</text>
</comment>